<keyword evidence="1" id="KW-0472">Membrane</keyword>
<comment type="caution">
    <text evidence="2">The sequence shown here is derived from an EMBL/GenBank/DDBJ whole genome shotgun (WGS) entry which is preliminary data.</text>
</comment>
<evidence type="ECO:0000313" key="2">
    <source>
        <dbReference type="EMBL" id="MDA0180910.1"/>
    </source>
</evidence>
<feature type="transmembrane region" description="Helical" evidence="1">
    <location>
        <begin position="97"/>
        <end position="125"/>
    </location>
</feature>
<keyword evidence="1" id="KW-1133">Transmembrane helix</keyword>
<evidence type="ECO:0000256" key="1">
    <source>
        <dbReference type="SAM" id="Phobius"/>
    </source>
</evidence>
<protein>
    <submittedName>
        <fullName evidence="2">ABC transporter permease</fullName>
    </submittedName>
</protein>
<name>A0A9X3N6T1_9ACTN</name>
<organism evidence="2 3">
    <name type="scientific">Solirubrobacter phytolaccae</name>
    <dbReference type="NCBI Taxonomy" id="1404360"/>
    <lineage>
        <taxon>Bacteria</taxon>
        <taxon>Bacillati</taxon>
        <taxon>Actinomycetota</taxon>
        <taxon>Thermoleophilia</taxon>
        <taxon>Solirubrobacterales</taxon>
        <taxon>Solirubrobacteraceae</taxon>
        <taxon>Solirubrobacter</taxon>
    </lineage>
</organism>
<reference evidence="2" key="1">
    <citation type="submission" date="2022-10" db="EMBL/GenBank/DDBJ databases">
        <title>The WGS of Solirubrobacter phytolaccae KCTC 29190.</title>
        <authorList>
            <person name="Jiang Z."/>
        </authorList>
    </citation>
    <scope>NUCLEOTIDE SEQUENCE</scope>
    <source>
        <strain evidence="2">KCTC 29190</strain>
    </source>
</reference>
<feature type="transmembrane region" description="Helical" evidence="1">
    <location>
        <begin position="21"/>
        <end position="43"/>
    </location>
</feature>
<keyword evidence="1" id="KW-0812">Transmembrane</keyword>
<accession>A0A9X3N6T1</accession>
<evidence type="ECO:0000313" key="3">
    <source>
        <dbReference type="Proteomes" id="UP001147653"/>
    </source>
</evidence>
<dbReference type="PANTHER" id="PTHR37305">
    <property type="entry name" value="INTEGRAL MEMBRANE PROTEIN-RELATED"/>
    <property type="match status" value="1"/>
</dbReference>
<feature type="transmembrane region" description="Helical" evidence="1">
    <location>
        <begin position="137"/>
        <end position="160"/>
    </location>
</feature>
<dbReference type="AlphaFoldDB" id="A0A9X3N6T1"/>
<proteinExistence type="predicted"/>
<feature type="transmembrane region" description="Helical" evidence="1">
    <location>
        <begin position="167"/>
        <end position="187"/>
    </location>
</feature>
<sequence>MLRLTNAEFLKLRTTRTFYAFLAACAALVLVPTILICAFATFDDDPIEPLLYFIGSLIQTFSLLIGILAATTEFRHGTITPSLLVVPNRIRLMTSKLIAGTLTGLAIGLVSTVLIVVIVAAFGSARDFPTDEIGRGSLIIGGTLTCGLFAALGVGLGALVRNQVGAIVGALVYVFVLEPLATGLLSLSDSLDDILPKYSLGAVSNWLTGVSPDDDVLLEQLPAGLLLTLYAALFVAAGMFMLRKRDITA</sequence>
<dbReference type="RefSeq" id="WP_270025222.1">
    <property type="nucleotide sequence ID" value="NZ_JAPDDP010000017.1"/>
</dbReference>
<dbReference type="EMBL" id="JAPDDP010000017">
    <property type="protein sequence ID" value="MDA0180910.1"/>
    <property type="molecule type" value="Genomic_DNA"/>
</dbReference>
<dbReference type="Proteomes" id="UP001147653">
    <property type="component" value="Unassembled WGS sequence"/>
</dbReference>
<gene>
    <name evidence="2" type="ORF">OJ997_11445</name>
</gene>
<feature type="transmembrane region" description="Helical" evidence="1">
    <location>
        <begin position="221"/>
        <end position="242"/>
    </location>
</feature>
<dbReference type="PANTHER" id="PTHR37305:SF1">
    <property type="entry name" value="MEMBRANE PROTEIN"/>
    <property type="match status" value="1"/>
</dbReference>
<dbReference type="Pfam" id="PF12730">
    <property type="entry name" value="ABC2_membrane_4"/>
    <property type="match status" value="1"/>
</dbReference>
<keyword evidence="3" id="KW-1185">Reference proteome</keyword>
<feature type="transmembrane region" description="Helical" evidence="1">
    <location>
        <begin position="49"/>
        <end position="70"/>
    </location>
</feature>